<organism evidence="3">
    <name type="scientific">Gymnodinialimonas phycosphaerae</name>
    <dbReference type="NCBI Taxonomy" id="2841589"/>
    <lineage>
        <taxon>Bacteria</taxon>
        <taxon>Pseudomonadati</taxon>
        <taxon>Pseudomonadota</taxon>
        <taxon>Alphaproteobacteria</taxon>
        <taxon>Rhodobacterales</taxon>
        <taxon>Paracoccaceae</taxon>
        <taxon>Gymnodinialimonas</taxon>
    </lineage>
</organism>
<reference evidence="3 4" key="1">
    <citation type="submission" date="2021-07" db="EMBL/GenBank/DDBJ databases">
        <title>Karlodiniumbacter phycospheric gen. nov., sp. nov., a phycosphere bacterium isolated from karlodinium veneficum.</title>
        <authorList>
            <person name="Peng Y."/>
            <person name="Jiang L."/>
            <person name="Lee J."/>
        </authorList>
    </citation>
    <scope>NUCLEOTIDE SEQUENCE</scope>
    <source>
        <strain evidence="3 4">N5</strain>
    </source>
</reference>
<accession>A0A975TWI4</accession>
<dbReference type="Proteomes" id="UP000693972">
    <property type="component" value="Unassembled WGS sequence"/>
</dbReference>
<keyword evidence="1" id="KW-0472">Membrane</keyword>
<dbReference type="Pfam" id="PF14248">
    <property type="entry name" value="DUF4345"/>
    <property type="match status" value="1"/>
</dbReference>
<sequence length="123" mass="12816">MTAVDIINYAVAILTIGLGVCGWLATRWTMSVLDIQAGPSNMGYTEVSAVSGCLFVGIGLGVLILNEPMAWIALGLAYGGAAVGRVTSILRDNAASRQSWTFFATEAALGAWLVLANLPAQQV</sequence>
<gene>
    <name evidence="2" type="ORF">KUL25_05715</name>
    <name evidence="3" type="ORF">KUL25_05720</name>
</gene>
<evidence type="ECO:0000256" key="1">
    <source>
        <dbReference type="SAM" id="Phobius"/>
    </source>
</evidence>
<dbReference type="EMBL" id="CP078073">
    <property type="protein sequence ID" value="QXL89009.1"/>
    <property type="molecule type" value="Genomic_DNA"/>
</dbReference>
<evidence type="ECO:0000313" key="3">
    <source>
        <dbReference type="EMBL" id="QXL89009.1"/>
    </source>
</evidence>
<dbReference type="EMBL" id="JAIMBW010000001">
    <property type="protein sequence ID" value="MBY4892258.1"/>
    <property type="molecule type" value="Genomic_DNA"/>
</dbReference>
<proteinExistence type="predicted"/>
<keyword evidence="1" id="KW-1133">Transmembrane helix</keyword>
<evidence type="ECO:0000313" key="4">
    <source>
        <dbReference type="Proteomes" id="UP000693972"/>
    </source>
</evidence>
<keyword evidence="1" id="KW-0812">Transmembrane</keyword>
<feature type="transmembrane region" description="Helical" evidence="1">
    <location>
        <begin position="47"/>
        <end position="65"/>
    </location>
</feature>
<dbReference type="AlphaFoldDB" id="A0A975TWI4"/>
<evidence type="ECO:0000313" key="2">
    <source>
        <dbReference type="EMBL" id="MBY4892258.1"/>
    </source>
</evidence>
<name>A0A975TWI4_9RHOB</name>
<feature type="transmembrane region" description="Helical" evidence="1">
    <location>
        <begin position="6"/>
        <end position="26"/>
    </location>
</feature>
<dbReference type="RefSeq" id="WP_068360355.1">
    <property type="nucleotide sequence ID" value="NZ_JAIMBW010000001.1"/>
</dbReference>
<keyword evidence="4" id="KW-1185">Reference proteome</keyword>
<feature type="transmembrane region" description="Helical" evidence="1">
    <location>
        <begin position="71"/>
        <end position="90"/>
    </location>
</feature>
<feature type="transmembrane region" description="Helical" evidence="1">
    <location>
        <begin position="102"/>
        <end position="120"/>
    </location>
</feature>
<protein>
    <submittedName>
        <fullName evidence="3">DUF4345 family protein</fullName>
    </submittedName>
</protein>
<dbReference type="InterPro" id="IPR025597">
    <property type="entry name" value="DUF4345"/>
</dbReference>